<dbReference type="EMBL" id="CCYA01000118">
    <property type="protein sequence ID" value="CEH12060.1"/>
    <property type="molecule type" value="Genomic_DNA"/>
</dbReference>
<reference evidence="1 2" key="1">
    <citation type="submission" date="2014-09" db="EMBL/GenBank/DDBJ databases">
        <authorList>
            <person name="Magalhaes I.L.F."/>
            <person name="Oliveira U."/>
            <person name="Santos F.R."/>
            <person name="Vidigal T.H.D.A."/>
            <person name="Brescovit A.D."/>
            <person name="Santos A.J."/>
        </authorList>
    </citation>
    <scope>NUCLEOTIDE SEQUENCE [LARGE SCALE GENOMIC DNA]</scope>
</reference>
<evidence type="ECO:0000313" key="1">
    <source>
        <dbReference type="EMBL" id="CEH12060.1"/>
    </source>
</evidence>
<protein>
    <submittedName>
        <fullName evidence="1">Uncharacterized protein</fullName>
    </submittedName>
</protein>
<keyword evidence="2" id="KW-1185">Reference proteome</keyword>
<dbReference type="AlphaFoldDB" id="A0A0P1B8M8"/>
<accession>A0A0P1B8M8</accession>
<dbReference type="Proteomes" id="UP000054845">
    <property type="component" value="Unassembled WGS sequence"/>
</dbReference>
<evidence type="ECO:0000313" key="2">
    <source>
        <dbReference type="Proteomes" id="UP000054845"/>
    </source>
</evidence>
<organism evidence="1 2">
    <name type="scientific">Ceraceosorus bombacis</name>
    <dbReference type="NCBI Taxonomy" id="401625"/>
    <lineage>
        <taxon>Eukaryota</taxon>
        <taxon>Fungi</taxon>
        <taxon>Dikarya</taxon>
        <taxon>Basidiomycota</taxon>
        <taxon>Ustilaginomycotina</taxon>
        <taxon>Exobasidiomycetes</taxon>
        <taxon>Ceraceosorales</taxon>
        <taxon>Ceraceosoraceae</taxon>
        <taxon>Ceraceosorus</taxon>
    </lineage>
</organism>
<proteinExistence type="predicted"/>
<name>A0A0P1B8M8_9BASI</name>
<sequence length="94" mass="10738">MDAPTSDSHHCDCRSDAQPDKALPYARARSRARLPWQLHLRVSAMDRCPLRRPATNGRKRGYTRNSRLYIETEIQLIKCRPSQVSPDFSVSALS</sequence>